<keyword evidence="2" id="KW-0597">Phosphoprotein</keyword>
<dbReference type="InterPro" id="IPR011993">
    <property type="entry name" value="PH-like_dom_sf"/>
</dbReference>
<feature type="region of interest" description="Disordered" evidence="5">
    <location>
        <begin position="353"/>
        <end position="413"/>
    </location>
</feature>
<dbReference type="PROSITE" id="PS50003">
    <property type="entry name" value="PH_DOMAIN"/>
    <property type="match status" value="1"/>
</dbReference>
<dbReference type="Gene3D" id="6.10.140.110">
    <property type="match status" value="1"/>
</dbReference>
<dbReference type="CDD" id="cd10346">
    <property type="entry name" value="SH2_SH2B_family"/>
    <property type="match status" value="1"/>
</dbReference>
<evidence type="ECO:0008006" key="10">
    <source>
        <dbReference type="Google" id="ProtNLM"/>
    </source>
</evidence>
<evidence type="ECO:0000256" key="4">
    <source>
        <dbReference type="PROSITE-ProRule" id="PRU00191"/>
    </source>
</evidence>
<dbReference type="EMBL" id="CALNXJ010000012">
    <property type="protein sequence ID" value="CAH3110015.1"/>
    <property type="molecule type" value="Genomic_DNA"/>
</dbReference>
<feature type="region of interest" description="Disordered" evidence="5">
    <location>
        <begin position="275"/>
        <end position="305"/>
    </location>
</feature>
<evidence type="ECO:0000256" key="3">
    <source>
        <dbReference type="ARBA" id="ARBA00022999"/>
    </source>
</evidence>
<dbReference type="InterPro" id="IPR015012">
    <property type="entry name" value="Phe_ZIP"/>
</dbReference>
<dbReference type="PRINTS" id="PR00401">
    <property type="entry name" value="SH2DOMAIN"/>
</dbReference>
<evidence type="ECO:0000256" key="1">
    <source>
        <dbReference type="ARBA" id="ARBA00010220"/>
    </source>
</evidence>
<dbReference type="InterPro" id="IPR000980">
    <property type="entry name" value="SH2"/>
</dbReference>
<dbReference type="InterPro" id="IPR001849">
    <property type="entry name" value="PH_domain"/>
</dbReference>
<organism evidence="8 9">
    <name type="scientific">Pocillopora meandrina</name>
    <dbReference type="NCBI Taxonomy" id="46732"/>
    <lineage>
        <taxon>Eukaryota</taxon>
        <taxon>Metazoa</taxon>
        <taxon>Cnidaria</taxon>
        <taxon>Anthozoa</taxon>
        <taxon>Hexacorallia</taxon>
        <taxon>Scleractinia</taxon>
        <taxon>Astrocoeniina</taxon>
        <taxon>Pocilloporidae</taxon>
        <taxon>Pocillopora</taxon>
    </lineage>
</organism>
<dbReference type="InterPro" id="IPR035057">
    <property type="entry name" value="SH2B1_SH2"/>
</dbReference>
<dbReference type="GO" id="GO:0005068">
    <property type="term" value="F:transmembrane receptor protein tyrosine kinase adaptor activity"/>
    <property type="evidence" value="ECO:0007669"/>
    <property type="project" value="TreeGrafter"/>
</dbReference>
<dbReference type="AlphaFoldDB" id="A0AAU9WCP4"/>
<comment type="caution">
    <text evidence="8">The sequence shown here is derived from an EMBL/GenBank/DDBJ whole genome shotgun (WGS) entry which is preliminary data.</text>
</comment>
<name>A0AAU9WCP4_9CNID</name>
<feature type="compositionally biased region" description="Pro residues" evidence="5">
    <location>
        <begin position="386"/>
        <end position="396"/>
    </location>
</feature>
<dbReference type="PANTHER" id="PTHR10872:SF2">
    <property type="entry name" value="LNK, ISOFORM D"/>
    <property type="match status" value="1"/>
</dbReference>
<dbReference type="Gene3D" id="3.30.505.10">
    <property type="entry name" value="SH2 domain"/>
    <property type="match status" value="1"/>
</dbReference>
<feature type="compositionally biased region" description="Polar residues" evidence="5">
    <location>
        <begin position="353"/>
        <end position="379"/>
    </location>
</feature>
<keyword evidence="9" id="KW-1185">Reference proteome</keyword>
<comment type="similarity">
    <text evidence="1">Belongs to the SH2B adapter family.</text>
</comment>
<reference evidence="8 9" key="1">
    <citation type="submission" date="2022-05" db="EMBL/GenBank/DDBJ databases">
        <authorList>
            <consortium name="Genoscope - CEA"/>
            <person name="William W."/>
        </authorList>
    </citation>
    <scope>NUCLEOTIDE SEQUENCE [LARGE SCALE GENOMIC DNA]</scope>
</reference>
<gene>
    <name evidence="8" type="ORF">PMEA_00004157</name>
</gene>
<feature type="compositionally biased region" description="Low complexity" evidence="5">
    <location>
        <begin position="279"/>
        <end position="290"/>
    </location>
</feature>
<evidence type="ECO:0000259" key="6">
    <source>
        <dbReference type="PROSITE" id="PS50001"/>
    </source>
</evidence>
<dbReference type="PANTHER" id="PTHR10872">
    <property type="entry name" value="SH2B ADAPTER PROTEIN"/>
    <property type="match status" value="1"/>
</dbReference>
<dbReference type="Pfam" id="PF00169">
    <property type="entry name" value="PH"/>
    <property type="match status" value="1"/>
</dbReference>
<sequence>MACYNGEVGTKFPTGRWEEFCKDRGEVAAINFANEFLQFVRDNPVFDVSGASGTFSKRFVEHFLQAFDVEVHKQDGFLDLEAPDSPTDVFGPDDWGSSVHLTGTFKAPEKKTSESSFKFLEKLKDVKGFFKRNANEELPPAKQAETRRDLEDQRAQFLETKLTTSVKREGIMNYLMNLESGMNTEDFFWQKCRVVLFKAPGGFMLEFYTPPKSPKPKTGIFCFLIHEARPATELELPGGENVFVIKAVNKREYMLAANHKEEMDEWLAEIRKCMEEDQGSTSQSGPSISGSDERGAEAALPPSTPANAVAVSNSVVGAKLGDGQALRVRLDSYPADKKSTEAVSNLAKRRNVYTPSSLQIQNRSTGSFSSPHGPQTPTYQDDLPHGRPPPELPPRSPTSSEVTPSLPPNQPDLLRQISAQGAPQSTNEENTVWVTASMENHPLANYPWFHGTLPRIEASHLVSQGGQQWHGIFLIRQSETRRGEYVLTFNYQGRAKHLRLALNVEGQCRVQHLWFQSIFEMLEHFRANPIPLESGGPSDVMLTNFVVYTSSGSPQPGSSLQRTHVGHGGEGGLRRSHSLHVNRITRAATIQGGSVRIASNTANGQVHSRAVENQYAFV</sequence>
<protein>
    <recommendedName>
        <fullName evidence="10">SH2B adapter protein 2</fullName>
    </recommendedName>
</protein>
<evidence type="ECO:0000259" key="7">
    <source>
        <dbReference type="PROSITE" id="PS50003"/>
    </source>
</evidence>
<evidence type="ECO:0000256" key="2">
    <source>
        <dbReference type="ARBA" id="ARBA00022553"/>
    </source>
</evidence>
<feature type="domain" description="SH2" evidence="6">
    <location>
        <begin position="448"/>
        <end position="546"/>
    </location>
</feature>
<evidence type="ECO:0000256" key="5">
    <source>
        <dbReference type="SAM" id="MobiDB-lite"/>
    </source>
</evidence>
<dbReference type="InterPro" id="IPR036860">
    <property type="entry name" value="SH2_dom_sf"/>
</dbReference>
<dbReference type="Proteomes" id="UP001159428">
    <property type="component" value="Unassembled WGS sequence"/>
</dbReference>
<dbReference type="SUPFAM" id="SSF50729">
    <property type="entry name" value="PH domain-like"/>
    <property type="match status" value="1"/>
</dbReference>
<dbReference type="Gene3D" id="2.30.29.30">
    <property type="entry name" value="Pleckstrin-homology domain (PH domain)/Phosphotyrosine-binding domain (PTB)"/>
    <property type="match status" value="1"/>
</dbReference>
<evidence type="ECO:0000313" key="9">
    <source>
        <dbReference type="Proteomes" id="UP001159428"/>
    </source>
</evidence>
<dbReference type="SUPFAM" id="SSF55550">
    <property type="entry name" value="SH2 domain"/>
    <property type="match status" value="1"/>
</dbReference>
<dbReference type="GO" id="GO:0005886">
    <property type="term" value="C:plasma membrane"/>
    <property type="evidence" value="ECO:0007669"/>
    <property type="project" value="TreeGrafter"/>
</dbReference>
<keyword evidence="3 4" id="KW-0727">SH2 domain</keyword>
<dbReference type="GO" id="GO:0035556">
    <property type="term" value="P:intracellular signal transduction"/>
    <property type="evidence" value="ECO:0007669"/>
    <property type="project" value="TreeGrafter"/>
</dbReference>
<dbReference type="SMART" id="SM00233">
    <property type="entry name" value="PH"/>
    <property type="match status" value="1"/>
</dbReference>
<dbReference type="SMART" id="SM00252">
    <property type="entry name" value="SH2"/>
    <property type="match status" value="1"/>
</dbReference>
<dbReference type="FunFam" id="3.30.505.10:FF:000008">
    <property type="entry name" value="SH2B adapter protein 1 isoform 2"/>
    <property type="match status" value="1"/>
</dbReference>
<feature type="region of interest" description="Disordered" evidence="5">
    <location>
        <begin position="553"/>
        <end position="575"/>
    </location>
</feature>
<dbReference type="SUPFAM" id="SSF109805">
    <property type="entry name" value="Phenylalanine zipper"/>
    <property type="match status" value="1"/>
</dbReference>
<dbReference type="Pfam" id="PF00017">
    <property type="entry name" value="SH2"/>
    <property type="match status" value="1"/>
</dbReference>
<dbReference type="InterPro" id="IPR030523">
    <property type="entry name" value="SH2B"/>
</dbReference>
<dbReference type="PROSITE" id="PS50001">
    <property type="entry name" value="SH2"/>
    <property type="match status" value="1"/>
</dbReference>
<dbReference type="InterPro" id="IPR036290">
    <property type="entry name" value="Phe_ZIP_sf"/>
</dbReference>
<accession>A0AAU9WCP4</accession>
<proteinExistence type="inferred from homology"/>
<evidence type="ECO:0000313" key="8">
    <source>
        <dbReference type="EMBL" id="CAH3110015.1"/>
    </source>
</evidence>
<dbReference type="Pfam" id="PF08916">
    <property type="entry name" value="Phe_ZIP"/>
    <property type="match status" value="1"/>
</dbReference>
<feature type="domain" description="PH" evidence="7">
    <location>
        <begin position="165"/>
        <end position="275"/>
    </location>
</feature>